<organism evidence="1 2">
    <name type="scientific">Alicyclobacillus ferrooxydans</name>
    <dbReference type="NCBI Taxonomy" id="471514"/>
    <lineage>
        <taxon>Bacteria</taxon>
        <taxon>Bacillati</taxon>
        <taxon>Bacillota</taxon>
        <taxon>Bacilli</taxon>
        <taxon>Bacillales</taxon>
        <taxon>Alicyclobacillaceae</taxon>
        <taxon>Alicyclobacillus</taxon>
    </lineage>
</organism>
<dbReference type="PATRIC" id="fig|471514.4.peg.4544"/>
<comment type="caution">
    <text evidence="1">The sequence shown here is derived from an EMBL/GenBank/DDBJ whole genome shotgun (WGS) entry which is preliminary data.</text>
</comment>
<dbReference type="OrthoDB" id="2379112at2"/>
<name>A0A0P9CGT6_9BACL</name>
<gene>
    <name evidence="1" type="ORF">AN477_18145</name>
</gene>
<evidence type="ECO:0000313" key="2">
    <source>
        <dbReference type="Proteomes" id="UP000050482"/>
    </source>
</evidence>
<dbReference type="Proteomes" id="UP000050482">
    <property type="component" value="Unassembled WGS sequence"/>
</dbReference>
<dbReference type="AlphaFoldDB" id="A0A0P9CGT6"/>
<keyword evidence="2" id="KW-1185">Reference proteome</keyword>
<sequence>MDGTVWNIPDYRDPPMQERRVTPWVWIKRILFVLSLVTLITPLLDVSYRRQAAPVVLPAKRLVLTALMTSQGPWTSSNAMQTLHLNLYSGDGAVRAQTINRVASIVQNDAWPTLSTLFATAAVPDANIILFGSQLGYESAVSENFTGNAVDIAAKTGGFTVGTTLYLPIYKYVSSGPVANTIAHELTHVFLNVTGISRVIPQWLNEGFAWTIGLKAENAVDPAQVQTLLAQLTAQFDAARRSGHMAPLTTATDVGLQKNFEYNLEFEDYLAVKQLETGYGSAALPVFLRNSIDVGLTNSFAASFGIGLTSYEQAFYNRFAVH</sequence>
<proteinExistence type="predicted"/>
<dbReference type="EMBL" id="LJCO01000079">
    <property type="protein sequence ID" value="KPV42240.1"/>
    <property type="molecule type" value="Genomic_DNA"/>
</dbReference>
<evidence type="ECO:0008006" key="3">
    <source>
        <dbReference type="Google" id="ProtNLM"/>
    </source>
</evidence>
<accession>A0A0P9CGT6</accession>
<dbReference type="RefSeq" id="WP_054970597.1">
    <property type="nucleotide sequence ID" value="NZ_LJCO01000079.1"/>
</dbReference>
<evidence type="ECO:0000313" key="1">
    <source>
        <dbReference type="EMBL" id="KPV42240.1"/>
    </source>
</evidence>
<reference evidence="1 2" key="1">
    <citation type="submission" date="2015-09" db="EMBL/GenBank/DDBJ databases">
        <title>Draft genome sequence of Alicyclobacillus ferrooxydans DSM 22381.</title>
        <authorList>
            <person name="Hemp J."/>
        </authorList>
    </citation>
    <scope>NUCLEOTIDE SEQUENCE [LARGE SCALE GENOMIC DNA]</scope>
    <source>
        <strain evidence="1 2">TC-34</strain>
    </source>
</reference>
<protein>
    <recommendedName>
        <fullName evidence="3">Peptidase MA-like domain-containing protein</fullName>
    </recommendedName>
</protein>